<name>A0A517Q3C0_9PLAN</name>
<gene>
    <name evidence="1" type="ORF">Enr10x_14210</name>
</gene>
<accession>A0A517Q3C0</accession>
<evidence type="ECO:0000313" key="1">
    <source>
        <dbReference type="EMBL" id="QDT26122.1"/>
    </source>
</evidence>
<dbReference type="AlphaFoldDB" id="A0A517Q3C0"/>
<evidence type="ECO:0000313" key="2">
    <source>
        <dbReference type="Proteomes" id="UP000315647"/>
    </source>
</evidence>
<dbReference type="EMBL" id="CP037421">
    <property type="protein sequence ID" value="QDT26122.1"/>
    <property type="molecule type" value="Genomic_DNA"/>
</dbReference>
<reference evidence="1 2" key="1">
    <citation type="submission" date="2019-03" db="EMBL/GenBank/DDBJ databases">
        <title>Deep-cultivation of Planctomycetes and their phenomic and genomic characterization uncovers novel biology.</title>
        <authorList>
            <person name="Wiegand S."/>
            <person name="Jogler M."/>
            <person name="Boedeker C."/>
            <person name="Pinto D."/>
            <person name="Vollmers J."/>
            <person name="Rivas-Marin E."/>
            <person name="Kohn T."/>
            <person name="Peeters S.H."/>
            <person name="Heuer A."/>
            <person name="Rast P."/>
            <person name="Oberbeckmann S."/>
            <person name="Bunk B."/>
            <person name="Jeske O."/>
            <person name="Meyerdierks A."/>
            <person name="Storesund J.E."/>
            <person name="Kallscheuer N."/>
            <person name="Luecker S."/>
            <person name="Lage O.M."/>
            <person name="Pohl T."/>
            <person name="Merkel B.J."/>
            <person name="Hornburger P."/>
            <person name="Mueller R.-W."/>
            <person name="Bruemmer F."/>
            <person name="Labrenz M."/>
            <person name="Spormann A.M."/>
            <person name="Op den Camp H."/>
            <person name="Overmann J."/>
            <person name="Amann R."/>
            <person name="Jetten M.S.M."/>
            <person name="Mascher T."/>
            <person name="Medema M.H."/>
            <person name="Devos D.P."/>
            <person name="Kaster A.-K."/>
            <person name="Ovreas L."/>
            <person name="Rohde M."/>
            <person name="Galperin M.Y."/>
            <person name="Jogler C."/>
        </authorList>
    </citation>
    <scope>NUCLEOTIDE SEQUENCE [LARGE SCALE GENOMIC DNA]</scope>
    <source>
        <strain evidence="1 2">Enr10</strain>
    </source>
</reference>
<sequence>MVGTGTGVNVFYTGKADGQFGIRSDKVKGSRTRCCPQNQGGIRYPAEVHVQRITGPWQRRIAPVDIDGRIRCRQDIEDIAVVTAVDGGEGRVHIPQQVDRRPGTIGNRIDVDRNRRISNHRAAQRKQEVIAGVEDDVRAG</sequence>
<protein>
    <submittedName>
        <fullName evidence="1">Uncharacterized protein</fullName>
    </submittedName>
</protein>
<proteinExistence type="predicted"/>
<keyword evidence="2" id="KW-1185">Reference proteome</keyword>
<dbReference type="Proteomes" id="UP000315647">
    <property type="component" value="Chromosome"/>
</dbReference>
<organism evidence="1 2">
    <name type="scientific">Gimesia panareensis</name>
    <dbReference type="NCBI Taxonomy" id="2527978"/>
    <lineage>
        <taxon>Bacteria</taxon>
        <taxon>Pseudomonadati</taxon>
        <taxon>Planctomycetota</taxon>
        <taxon>Planctomycetia</taxon>
        <taxon>Planctomycetales</taxon>
        <taxon>Planctomycetaceae</taxon>
        <taxon>Gimesia</taxon>
    </lineage>
</organism>